<accession>A0A6P5WYP0</accession>
<dbReference type="KEGG" id="dzi:111278825"/>
<keyword evidence="2" id="KW-1185">Reference proteome</keyword>
<feature type="compositionally biased region" description="Basic and acidic residues" evidence="1">
    <location>
        <begin position="90"/>
        <end position="109"/>
    </location>
</feature>
<gene>
    <name evidence="3" type="primary">LOC111278825</name>
</gene>
<reference evidence="3" key="1">
    <citation type="submission" date="2025-08" db="UniProtKB">
        <authorList>
            <consortium name="RefSeq"/>
        </authorList>
    </citation>
    <scope>IDENTIFICATION</scope>
    <source>
        <tissue evidence="3">Fruit stalk</tissue>
    </source>
</reference>
<dbReference type="Proteomes" id="UP000515121">
    <property type="component" value="Unplaced"/>
</dbReference>
<dbReference type="AlphaFoldDB" id="A0A6P5WYP0"/>
<feature type="compositionally biased region" description="Basic and acidic residues" evidence="1">
    <location>
        <begin position="1"/>
        <end position="35"/>
    </location>
</feature>
<protein>
    <submittedName>
        <fullName evidence="3">Uncharacterized protein LOC111278825</fullName>
    </submittedName>
</protein>
<feature type="region of interest" description="Disordered" evidence="1">
    <location>
        <begin position="1"/>
        <end position="124"/>
    </location>
</feature>
<feature type="compositionally biased region" description="Polar residues" evidence="1">
    <location>
        <begin position="64"/>
        <end position="75"/>
    </location>
</feature>
<dbReference type="GeneID" id="111278825"/>
<evidence type="ECO:0000256" key="1">
    <source>
        <dbReference type="SAM" id="MobiDB-lite"/>
    </source>
</evidence>
<proteinExistence type="predicted"/>
<sequence>MATEQCERPVEKTFHEKSHEKLSTGDQIQVRKELVQAKTKSVSQMHGHNLGPDMTKTHAESKTQSRGTHAQQHPAQGSMAMTCHGKKEKKTKEKKEKKPESKKQPEKEKSKHKKKCKDSSSDSD</sequence>
<dbReference type="RefSeq" id="XP_022721224.1">
    <property type="nucleotide sequence ID" value="XM_022865489.1"/>
</dbReference>
<organism evidence="2 3">
    <name type="scientific">Durio zibethinus</name>
    <name type="common">Durian</name>
    <dbReference type="NCBI Taxonomy" id="66656"/>
    <lineage>
        <taxon>Eukaryota</taxon>
        <taxon>Viridiplantae</taxon>
        <taxon>Streptophyta</taxon>
        <taxon>Embryophyta</taxon>
        <taxon>Tracheophyta</taxon>
        <taxon>Spermatophyta</taxon>
        <taxon>Magnoliopsida</taxon>
        <taxon>eudicotyledons</taxon>
        <taxon>Gunneridae</taxon>
        <taxon>Pentapetalae</taxon>
        <taxon>rosids</taxon>
        <taxon>malvids</taxon>
        <taxon>Malvales</taxon>
        <taxon>Malvaceae</taxon>
        <taxon>Helicteroideae</taxon>
        <taxon>Durio</taxon>
    </lineage>
</organism>
<name>A0A6P5WYP0_DURZI</name>
<evidence type="ECO:0000313" key="3">
    <source>
        <dbReference type="RefSeq" id="XP_022721224.1"/>
    </source>
</evidence>
<evidence type="ECO:0000313" key="2">
    <source>
        <dbReference type="Proteomes" id="UP000515121"/>
    </source>
</evidence>